<dbReference type="GO" id="GO:0004556">
    <property type="term" value="F:alpha-amylase activity"/>
    <property type="evidence" value="ECO:0007669"/>
    <property type="project" value="InterPro"/>
</dbReference>
<dbReference type="Pfam" id="PF00128">
    <property type="entry name" value="Alpha-amylase"/>
    <property type="match status" value="1"/>
</dbReference>
<dbReference type="InterPro" id="IPR026444">
    <property type="entry name" value="Secre_tail"/>
</dbReference>
<sequence length="843" mass="92389">MHAQQVQLTFRVDMSQQTVSPNGVHVAGSFQSESGVGADWNPATSVMTDADKDNVYELTVNVPAGVYEYKFINGSTWLAPQPELVPAACGMEDGAGNVNRQVTVGASNVRLPVVSFGSCTTQITFAVDMSQQTVASGGVYVMGNFQALAGYGADWNPGSIPVQDPEGDGVYTVNVALPAGGLFQYKFVNGSSTSGAEQVPSACGVSGGEGVWNRTLDATTSVKTPSFLFGSCATSGNVPVNADYPTFWWNDAVFYEIFVRSFYDSNGDGKGDFKGLIQKLDYLNDGNPATTTDLGITGIWLMPMMESPSYHGYDVTNYYATESDYGTMADFEEFLAAAHARGIKVIIDFVMNHSSDQHPWFQQSSSSTTNSFRDWYIWSDTNPGTIGPWGQGVWHQKNGKYYYGIFYSGMPDLNWSNPQLKSSMWEITRFWLNKGVDGYRIDAVKYLDEDGPKLESTPETFSLLQEFHQEVKKSNPDAFTVGEAWSNTSAVVPYVQDNRLDMAFEFDLASAIINSVKNTNPAGLRNQLNLVNRLYPKLQYATFLTNHDQNRVMDELGANLAQMKQAAALYLTMPGVPFLYYGEEVGMLGSGVDEDKRKPMQWTNGAKSGFTTGTPWRALNSNFAQFNVQTLAADPSSLLNYYKTLIHTRNAQPTLRKGYYAEVTAGNASLMSYGRVYEQEASLIVSNLGSDALLNPSISMSVSTLQAGTYQVRELIGDRAVGSVTINEQGGFSNWQIPGPLAADQTWILLLTRGTTTGIKEEPHLETTLFPNPAADNVTLTLQNPPKSSNQLLVYDVTGKLMTKTSFKGQSITLNTRSWANGTYFLKIQSEGLVTMKRLIVAH</sequence>
<dbReference type="RefSeq" id="WP_160689286.1">
    <property type="nucleotide sequence ID" value="NZ_CP047897.1"/>
</dbReference>
<feature type="domain" description="CBM20" evidence="5">
    <location>
        <begin position="5"/>
        <end position="95"/>
    </location>
</feature>
<dbReference type="CDD" id="cd11316">
    <property type="entry name" value="AmyAc_bac2_AmyA"/>
    <property type="match status" value="1"/>
</dbReference>
<dbReference type="Pfam" id="PF18962">
    <property type="entry name" value="Por_Secre_tail"/>
    <property type="match status" value="1"/>
</dbReference>
<dbReference type="KEGG" id="nib:GU926_04115"/>
<dbReference type="AlphaFoldDB" id="A0A6P1NS58"/>
<dbReference type="SUPFAM" id="SSF49452">
    <property type="entry name" value="Starch-binding domain-like"/>
    <property type="match status" value="1"/>
</dbReference>
<dbReference type="InterPro" id="IPR006047">
    <property type="entry name" value="GH13_cat_dom"/>
</dbReference>
<dbReference type="SMART" id="SM00642">
    <property type="entry name" value="Aamy"/>
    <property type="match status" value="1"/>
</dbReference>
<dbReference type="InterPro" id="IPR006046">
    <property type="entry name" value="Alpha_amylase"/>
</dbReference>
<dbReference type="InterPro" id="IPR054409">
    <property type="entry name" value="X25_BaPul-like"/>
</dbReference>
<dbReference type="GO" id="GO:2001070">
    <property type="term" value="F:starch binding"/>
    <property type="evidence" value="ECO:0007669"/>
    <property type="project" value="InterPro"/>
</dbReference>
<dbReference type="SMART" id="SM01065">
    <property type="entry name" value="CBM_2"/>
    <property type="match status" value="2"/>
</dbReference>
<dbReference type="PRINTS" id="PR00110">
    <property type="entry name" value="ALPHAAMYLASE"/>
</dbReference>
<dbReference type="EMBL" id="CP047897">
    <property type="protein sequence ID" value="QHL86666.1"/>
    <property type="molecule type" value="Genomic_DNA"/>
</dbReference>
<dbReference type="InterPro" id="IPR013784">
    <property type="entry name" value="Carb-bd-like_fold"/>
</dbReference>
<name>A0A6P1NS58_9BACT</name>
<dbReference type="Pfam" id="PF22058">
    <property type="entry name" value="X25_BaPul_like"/>
    <property type="match status" value="1"/>
</dbReference>
<dbReference type="InterPro" id="IPR014756">
    <property type="entry name" value="Ig_E-set"/>
</dbReference>
<evidence type="ECO:0000259" key="4">
    <source>
        <dbReference type="SMART" id="SM00642"/>
    </source>
</evidence>
<dbReference type="InterPro" id="IPR002044">
    <property type="entry name" value="CBM20"/>
</dbReference>
<reference evidence="6 7" key="1">
    <citation type="submission" date="2020-01" db="EMBL/GenBank/DDBJ databases">
        <authorList>
            <person name="Kim M."/>
        </authorList>
    </citation>
    <scope>NUCLEOTIDE SEQUENCE [LARGE SCALE GENOMIC DNA]</scope>
    <source>
        <strain evidence="6 7">BT10</strain>
    </source>
</reference>
<dbReference type="Proteomes" id="UP000464214">
    <property type="component" value="Chromosome"/>
</dbReference>
<accession>A0A6P1NS58</accession>
<keyword evidence="7" id="KW-1185">Reference proteome</keyword>
<dbReference type="GO" id="GO:0009313">
    <property type="term" value="P:oligosaccharide catabolic process"/>
    <property type="evidence" value="ECO:0007669"/>
    <property type="project" value="TreeGrafter"/>
</dbReference>
<dbReference type="PANTHER" id="PTHR10357:SF179">
    <property type="entry name" value="NEUTRAL AND BASIC AMINO ACID TRANSPORT PROTEIN RBAT"/>
    <property type="match status" value="1"/>
</dbReference>
<feature type="domain" description="Glycosyl hydrolase family 13 catalytic" evidence="4">
    <location>
        <begin position="256"/>
        <end position="649"/>
    </location>
</feature>
<dbReference type="InterPro" id="IPR013783">
    <property type="entry name" value="Ig-like_fold"/>
</dbReference>
<dbReference type="SUPFAM" id="SSF51445">
    <property type="entry name" value="(Trans)glycosidases"/>
    <property type="match status" value="1"/>
</dbReference>
<dbReference type="InterPro" id="IPR045857">
    <property type="entry name" value="O16G_dom_2"/>
</dbReference>
<evidence type="ECO:0000256" key="1">
    <source>
        <dbReference type="ARBA" id="ARBA00008061"/>
    </source>
</evidence>
<dbReference type="Gene3D" id="3.90.400.10">
    <property type="entry name" value="Oligo-1,6-glucosidase, Domain 2"/>
    <property type="match status" value="1"/>
</dbReference>
<protein>
    <submittedName>
        <fullName evidence="6">T9SS type A sorting domain-containing protein</fullName>
    </submittedName>
</protein>
<dbReference type="GO" id="GO:0043169">
    <property type="term" value="F:cation binding"/>
    <property type="evidence" value="ECO:0007669"/>
    <property type="project" value="InterPro"/>
</dbReference>
<proteinExistence type="inferred from homology"/>
<dbReference type="InterPro" id="IPR017853">
    <property type="entry name" value="GH"/>
</dbReference>
<dbReference type="Gene3D" id="2.60.40.10">
    <property type="entry name" value="Immunoglobulins"/>
    <property type="match status" value="2"/>
</dbReference>
<dbReference type="NCBIfam" id="TIGR04183">
    <property type="entry name" value="Por_Secre_tail"/>
    <property type="match status" value="1"/>
</dbReference>
<feature type="domain" description="CBM20" evidence="5">
    <location>
        <begin position="120"/>
        <end position="228"/>
    </location>
</feature>
<dbReference type="SUPFAM" id="SSF81296">
    <property type="entry name" value="E set domains"/>
    <property type="match status" value="1"/>
</dbReference>
<gene>
    <name evidence="6" type="ORF">GU926_04115</name>
</gene>
<evidence type="ECO:0000256" key="2">
    <source>
        <dbReference type="ARBA" id="ARBA00022837"/>
    </source>
</evidence>
<keyword evidence="2" id="KW-0106">Calcium</keyword>
<evidence type="ECO:0000313" key="6">
    <source>
        <dbReference type="EMBL" id="QHL86666.1"/>
    </source>
</evidence>
<organism evidence="6 7">
    <name type="scientific">Nibribacter ruber</name>
    <dbReference type="NCBI Taxonomy" id="2698458"/>
    <lineage>
        <taxon>Bacteria</taxon>
        <taxon>Pseudomonadati</taxon>
        <taxon>Bacteroidota</taxon>
        <taxon>Cytophagia</taxon>
        <taxon>Cytophagales</taxon>
        <taxon>Hymenobacteraceae</taxon>
        <taxon>Nibribacter</taxon>
    </lineage>
</organism>
<evidence type="ECO:0000256" key="3">
    <source>
        <dbReference type="RuleBase" id="RU003615"/>
    </source>
</evidence>
<evidence type="ECO:0000313" key="7">
    <source>
        <dbReference type="Proteomes" id="UP000464214"/>
    </source>
</evidence>
<dbReference type="PANTHER" id="PTHR10357">
    <property type="entry name" value="ALPHA-AMYLASE FAMILY MEMBER"/>
    <property type="match status" value="1"/>
</dbReference>
<comment type="similarity">
    <text evidence="1 3">Belongs to the glycosyl hydrolase 13 family.</text>
</comment>
<dbReference type="Gene3D" id="3.20.20.80">
    <property type="entry name" value="Glycosidases"/>
    <property type="match status" value="1"/>
</dbReference>
<evidence type="ECO:0000259" key="5">
    <source>
        <dbReference type="SMART" id="SM01065"/>
    </source>
</evidence>